<protein>
    <submittedName>
        <fullName evidence="3">Uncharacterized protein</fullName>
    </submittedName>
</protein>
<dbReference type="EMBL" id="JAUIZM010000065">
    <property type="protein sequence ID" value="KAK1350621.1"/>
    <property type="molecule type" value="Genomic_DNA"/>
</dbReference>
<feature type="region of interest" description="Disordered" evidence="1">
    <location>
        <begin position="43"/>
        <end position="108"/>
    </location>
</feature>
<dbReference type="Proteomes" id="UP001237642">
    <property type="component" value="Unassembled WGS sequence"/>
</dbReference>
<sequence>MTGALQIRVHTEELHKKAMEEVNCDGDFVGMKQVVVGKTIKEGEQKREGSISTEEIVPINNIPEYDDDDDDYSSVDADDLTSVDDADSTSGYNDEADDEDYISEDDGLINNKADGLADFDEFRRNIPSDVYDTDSDYGEGEDVIMTPYFAITGTSASTHPLASK</sequence>
<evidence type="ECO:0000313" key="3">
    <source>
        <dbReference type="EMBL" id="KAK1350623.1"/>
    </source>
</evidence>
<gene>
    <name evidence="2" type="ORF">POM88_054656</name>
    <name evidence="3" type="ORF">POM88_054658</name>
</gene>
<feature type="compositionally biased region" description="Acidic residues" evidence="1">
    <location>
        <begin position="64"/>
        <end position="87"/>
    </location>
</feature>
<name>A0AAD8GMM1_9APIA</name>
<keyword evidence="4" id="KW-1185">Reference proteome</keyword>
<feature type="compositionally biased region" description="Acidic residues" evidence="1">
    <location>
        <begin position="94"/>
        <end position="107"/>
    </location>
</feature>
<reference evidence="3" key="2">
    <citation type="submission" date="2023-05" db="EMBL/GenBank/DDBJ databases">
        <authorList>
            <person name="Schelkunov M.I."/>
        </authorList>
    </citation>
    <scope>NUCLEOTIDE SEQUENCE</scope>
    <source>
        <strain evidence="3">Hsosn_3</strain>
        <tissue evidence="3">Leaf</tissue>
    </source>
</reference>
<evidence type="ECO:0000313" key="4">
    <source>
        <dbReference type="Proteomes" id="UP001237642"/>
    </source>
</evidence>
<comment type="caution">
    <text evidence="3">The sequence shown here is derived from an EMBL/GenBank/DDBJ whole genome shotgun (WGS) entry which is preliminary data.</text>
</comment>
<dbReference type="AlphaFoldDB" id="A0AAD8GMM1"/>
<proteinExistence type="predicted"/>
<evidence type="ECO:0000256" key="1">
    <source>
        <dbReference type="SAM" id="MobiDB-lite"/>
    </source>
</evidence>
<evidence type="ECO:0000313" key="2">
    <source>
        <dbReference type="EMBL" id="KAK1350621.1"/>
    </source>
</evidence>
<reference evidence="3" key="1">
    <citation type="submission" date="2023-02" db="EMBL/GenBank/DDBJ databases">
        <title>Genome of toxic invasive species Heracleum sosnowskyi carries increased number of genes despite the absence of recent whole-genome duplications.</title>
        <authorList>
            <person name="Schelkunov M."/>
            <person name="Shtratnikova V."/>
            <person name="Makarenko M."/>
            <person name="Klepikova A."/>
            <person name="Omelchenko D."/>
            <person name="Novikova G."/>
            <person name="Obukhova E."/>
            <person name="Bogdanov V."/>
            <person name="Penin A."/>
            <person name="Logacheva M."/>
        </authorList>
    </citation>
    <scope>NUCLEOTIDE SEQUENCE</scope>
    <source>
        <strain evidence="3">Hsosn_3</strain>
        <tissue evidence="3">Leaf</tissue>
    </source>
</reference>
<dbReference type="EMBL" id="JAUIZM010000065">
    <property type="protein sequence ID" value="KAK1350623.1"/>
    <property type="molecule type" value="Genomic_DNA"/>
</dbReference>
<accession>A0AAD8GMM1</accession>
<organism evidence="3 4">
    <name type="scientific">Heracleum sosnowskyi</name>
    <dbReference type="NCBI Taxonomy" id="360622"/>
    <lineage>
        <taxon>Eukaryota</taxon>
        <taxon>Viridiplantae</taxon>
        <taxon>Streptophyta</taxon>
        <taxon>Embryophyta</taxon>
        <taxon>Tracheophyta</taxon>
        <taxon>Spermatophyta</taxon>
        <taxon>Magnoliopsida</taxon>
        <taxon>eudicotyledons</taxon>
        <taxon>Gunneridae</taxon>
        <taxon>Pentapetalae</taxon>
        <taxon>asterids</taxon>
        <taxon>campanulids</taxon>
        <taxon>Apiales</taxon>
        <taxon>Apiaceae</taxon>
        <taxon>Apioideae</taxon>
        <taxon>apioid superclade</taxon>
        <taxon>Tordylieae</taxon>
        <taxon>Tordyliinae</taxon>
        <taxon>Heracleum</taxon>
    </lineage>
</organism>